<evidence type="ECO:0000259" key="3">
    <source>
        <dbReference type="Pfam" id="PF13360"/>
    </source>
</evidence>
<keyword evidence="2" id="KW-0472">Membrane</keyword>
<keyword evidence="2" id="KW-0812">Transmembrane</keyword>
<reference evidence="4" key="1">
    <citation type="submission" date="2021-02" db="EMBL/GenBank/DDBJ databases">
        <title>Taxonomy, biology and ecology of Rhodococcus bacteria occurring in California pistachio and other woody hosts as revealed by genome sequence analyses.</title>
        <authorList>
            <person name="Riely B."/>
            <person name="Gai Y."/>
        </authorList>
    </citation>
    <scope>NUCLEOTIDE SEQUENCE</scope>
    <source>
        <strain evidence="4">BP-295</strain>
    </source>
</reference>
<proteinExistence type="predicted"/>
<keyword evidence="2" id="KW-1133">Transmembrane helix</keyword>
<feature type="compositionally biased region" description="Pro residues" evidence="1">
    <location>
        <begin position="70"/>
        <end position="117"/>
    </location>
</feature>
<dbReference type="EMBL" id="JAFFGU010000009">
    <property type="protein sequence ID" value="MBM7279567.1"/>
    <property type="molecule type" value="Genomic_DNA"/>
</dbReference>
<sequence length="880" mass="91569">MSHPGPPSDGDSDASPPEETPTTIQPARPTVVPGVSLNKDSRPDPNATTPTGTWRAQPDPYASTQFGQSPFPPTGMAPPVGPPGYPPPGHPSPGYPPPGWQQPLGYPPPGYPPPGWQPPSRRRSKTKAYVITGIALACVLALVAGGVVWWKSTRSSEESDLLAGQLTGSYPTAPSAAWTIGAASMGGEKFNSVLPSEGRYGALGAITDGQTLVTLVGGEFTGVSDNWAVGIDVGTGGHWRFSEPVRHCADRIVDHTVVCGRDSDLYFIDTRTGDAIAHVTTPTNTEDVAFNGDAAFLAAFDDAITLYKVTPEGVEWSRPLSPLPEPATGSGDSTYFTATDEAVVYAGLVVYAVSAKDGKTIFAQTGASSEIGRFDDGTLAVQAGTPSGYTLTQHRVVMLRPDTSTAELAGEDMVVPEVVTSNQRHRVLLDGAYADSRDGTTVWTTSMPDVDSYGSRVVVADDREVILFERNSNKFVALDTATGKERWAAEALGPSGASGHAVTDGERLIAATADGGIGALDLATGAPVWELPPATIGNASGSQGRVLTFAIGNRLVTLTSTTITGFAPTGPRAIVPGTTRGSERDSRSGGTEYVTPCGSPPIFTPQTFRTAAGGLVVTMKVTAKCPGGDVLYGPQTRITISDGNGLIASGNFDFQQAPVAVPSDDGSDLTLELTYPPGSFFRLPDTLNDGTSAGAGSAGSGSGGSGAGGGQVLVDCEKGPTSGPAPSLSVPDSGMSTSSVATGAAVPAGTNIIGTSVNALRVQADSDRAFILANLNNRWVAQLSSKRPGLVADGRTWNDQAILDEFLALRLRFNDVRLLYSDEWPVFSYQGWWVTVAAATFPGPVEANNWCRTQGFDPDHCFAKLVSTTAGPDGSTLYWK</sequence>
<name>A0AAW4G920_GORRU</name>
<feature type="region of interest" description="Disordered" evidence="1">
    <location>
        <begin position="1"/>
        <end position="122"/>
    </location>
</feature>
<dbReference type="Proteomes" id="UP001195196">
    <property type="component" value="Unassembled WGS sequence"/>
</dbReference>
<dbReference type="SUPFAM" id="SSF50969">
    <property type="entry name" value="YVTN repeat-like/Quinoprotein amine dehydrogenase"/>
    <property type="match status" value="1"/>
</dbReference>
<dbReference type="InterPro" id="IPR015943">
    <property type="entry name" value="WD40/YVTN_repeat-like_dom_sf"/>
</dbReference>
<organism evidence="4 5">
    <name type="scientific">Gordonia rubripertincta</name>
    <name type="common">Rhodococcus corallinus</name>
    <dbReference type="NCBI Taxonomy" id="36822"/>
    <lineage>
        <taxon>Bacteria</taxon>
        <taxon>Bacillati</taxon>
        <taxon>Actinomycetota</taxon>
        <taxon>Actinomycetes</taxon>
        <taxon>Mycobacteriales</taxon>
        <taxon>Gordoniaceae</taxon>
        <taxon>Gordonia</taxon>
    </lineage>
</organism>
<dbReference type="PANTHER" id="PTHR34512">
    <property type="entry name" value="CELL SURFACE PROTEIN"/>
    <property type="match status" value="1"/>
</dbReference>
<dbReference type="InterPro" id="IPR002372">
    <property type="entry name" value="PQQ_rpt_dom"/>
</dbReference>
<evidence type="ECO:0000313" key="5">
    <source>
        <dbReference type="Proteomes" id="UP001195196"/>
    </source>
</evidence>
<gene>
    <name evidence="4" type="ORF">JTZ10_17615</name>
</gene>
<dbReference type="RefSeq" id="WP_204718541.1">
    <property type="nucleotide sequence ID" value="NZ_JAFFGU010000009.1"/>
</dbReference>
<dbReference type="AlphaFoldDB" id="A0AAW4G920"/>
<dbReference type="PANTHER" id="PTHR34512:SF30">
    <property type="entry name" value="OUTER MEMBRANE PROTEIN ASSEMBLY FACTOR BAMB"/>
    <property type="match status" value="1"/>
</dbReference>
<feature type="transmembrane region" description="Helical" evidence="2">
    <location>
        <begin position="128"/>
        <end position="150"/>
    </location>
</feature>
<evidence type="ECO:0000256" key="1">
    <source>
        <dbReference type="SAM" id="MobiDB-lite"/>
    </source>
</evidence>
<dbReference type="SUPFAM" id="SSF50998">
    <property type="entry name" value="Quinoprotein alcohol dehydrogenase-like"/>
    <property type="match status" value="1"/>
</dbReference>
<evidence type="ECO:0000256" key="2">
    <source>
        <dbReference type="SAM" id="Phobius"/>
    </source>
</evidence>
<dbReference type="Pfam" id="PF13360">
    <property type="entry name" value="PQQ_2"/>
    <property type="match status" value="1"/>
</dbReference>
<dbReference type="InterPro" id="IPR018391">
    <property type="entry name" value="PQQ_b-propeller_rpt"/>
</dbReference>
<feature type="region of interest" description="Disordered" evidence="1">
    <location>
        <begin position="569"/>
        <end position="593"/>
    </location>
</feature>
<protein>
    <submittedName>
        <fullName evidence="4">PQQ-binding-like beta-propeller repeat protein</fullName>
    </submittedName>
</protein>
<evidence type="ECO:0000313" key="4">
    <source>
        <dbReference type="EMBL" id="MBM7279567.1"/>
    </source>
</evidence>
<dbReference type="InterPro" id="IPR011044">
    <property type="entry name" value="Quino_amine_DH_bsu"/>
</dbReference>
<comment type="caution">
    <text evidence="4">The sequence shown here is derived from an EMBL/GenBank/DDBJ whole genome shotgun (WGS) entry which is preliminary data.</text>
</comment>
<feature type="compositionally biased region" description="Gly residues" evidence="1">
    <location>
        <begin position="696"/>
        <end position="711"/>
    </location>
</feature>
<dbReference type="SMART" id="SM00564">
    <property type="entry name" value="PQQ"/>
    <property type="match status" value="3"/>
</dbReference>
<dbReference type="InterPro" id="IPR011047">
    <property type="entry name" value="Quinoprotein_ADH-like_sf"/>
</dbReference>
<feature type="region of interest" description="Disordered" evidence="1">
    <location>
        <begin position="682"/>
        <end position="736"/>
    </location>
</feature>
<dbReference type="Gene3D" id="2.130.10.10">
    <property type="entry name" value="YVTN repeat-like/Quinoprotein amine dehydrogenase"/>
    <property type="match status" value="1"/>
</dbReference>
<feature type="domain" description="Pyrrolo-quinoline quinone repeat" evidence="3">
    <location>
        <begin position="435"/>
        <end position="566"/>
    </location>
</feature>
<accession>A0AAW4G920</accession>